<gene>
    <name evidence="5" type="ORF">EXN66_Car001091</name>
</gene>
<feature type="coiled-coil region" evidence="2">
    <location>
        <begin position="84"/>
        <end position="111"/>
    </location>
</feature>
<dbReference type="Gene3D" id="1.25.40.30">
    <property type="match status" value="1"/>
</dbReference>
<proteinExistence type="predicted"/>
<dbReference type="Pfam" id="PF13838">
    <property type="entry name" value="Clathrin_H_link"/>
    <property type="match status" value="1"/>
</dbReference>
<dbReference type="SUPFAM" id="SSF48371">
    <property type="entry name" value="ARM repeat"/>
    <property type="match status" value="1"/>
</dbReference>
<accession>A0A6G1R0D4</accession>
<dbReference type="InterPro" id="IPR012331">
    <property type="entry name" value="Clathrin_H-chain_linker"/>
</dbReference>
<evidence type="ECO:0000313" key="6">
    <source>
        <dbReference type="Proteomes" id="UP000503349"/>
    </source>
</evidence>
<keyword evidence="6" id="KW-1185">Reference proteome</keyword>
<dbReference type="Proteomes" id="UP000503349">
    <property type="component" value="Chromosome 1"/>
</dbReference>
<dbReference type="AlphaFoldDB" id="A0A6G1R0D4"/>
<evidence type="ECO:0000259" key="4">
    <source>
        <dbReference type="Pfam" id="PF15739"/>
    </source>
</evidence>
<evidence type="ECO:0000256" key="3">
    <source>
        <dbReference type="SAM" id="MobiDB-lite"/>
    </source>
</evidence>
<dbReference type="PANTHER" id="PTHR10292:SF11">
    <property type="entry name" value="CLATHRIN HEAVY CHAIN LINKER DOMAIN-CONTAINING PROTEIN 1"/>
    <property type="match status" value="1"/>
</dbReference>
<dbReference type="Pfam" id="PF15739">
    <property type="entry name" value="TSNAXIP1_N"/>
    <property type="match status" value="1"/>
</dbReference>
<keyword evidence="1 2" id="KW-0175">Coiled coil</keyword>
<reference evidence="6" key="2">
    <citation type="submission" date="2019-02" db="EMBL/GenBank/DDBJ databases">
        <title>Opniocepnalus argus Var Kimnra genome.</title>
        <authorList>
            <person name="Zhou C."/>
            <person name="Xiao S."/>
        </authorList>
    </citation>
    <scope>NUCLEOTIDE SEQUENCE [LARGE SCALE GENOMIC DNA]</scope>
</reference>
<sequence>MSEPQNSRSSSSTKEERRPTPEILISEKDERFIQSLFQFIEHEKRYLQCPEEGPDELRYLIYRFVFNKVIARSKAYTRLLLIIKAEYDDTIRELKRRKKEADTSLQTLAALTSHHSKLVKTCQRRAAQLRDSLCVLQRETAELQEEIKRQKLLKEQSTWIPGLTVAESKDPKALDKHMKYLVAQRAALLVRKSHCVSVELKAELDTKLQAAEHQRDQLSIENDRLKVLYKRLRFVCDHLSSWENEGQKVPLEELLGSTLENIRQTNMMDNNGSGIDAELFESEEPIGVDESMFLTDYLHRFIELFDSGQYEDAALLAARSPHGVLRNLDIMDMFKGVKGHLGSVPPTLLFSQALLITAAAGDKLSGPLSLQVVHCFLQHGTLQLVTHAINQNKLTFSEDLGDILTEHAQKNPSVTDMCLALATTIYEACRLYRKIALNMCMRGLIHSATEFMNHCKDFTAEDCMWVLHHLPSLPLLQLLTEPQQGRAANLSVGLVCSSLLAEPQHQELALQLLDSFVGQGRGDICS</sequence>
<dbReference type="InterPro" id="IPR016024">
    <property type="entry name" value="ARM-type_fold"/>
</dbReference>
<feature type="domain" description="Translin-associated factor X-interacting protein 1 N-terminal" evidence="4">
    <location>
        <begin position="38"/>
        <end position="149"/>
    </location>
</feature>
<organism evidence="5 6">
    <name type="scientific">Channa argus</name>
    <name type="common">Northern snakehead</name>
    <name type="synonym">Ophicephalus argus</name>
    <dbReference type="NCBI Taxonomy" id="215402"/>
    <lineage>
        <taxon>Eukaryota</taxon>
        <taxon>Metazoa</taxon>
        <taxon>Chordata</taxon>
        <taxon>Craniata</taxon>
        <taxon>Vertebrata</taxon>
        <taxon>Euteleostomi</taxon>
        <taxon>Actinopterygii</taxon>
        <taxon>Neopterygii</taxon>
        <taxon>Teleostei</taxon>
        <taxon>Neoteleostei</taxon>
        <taxon>Acanthomorphata</taxon>
        <taxon>Anabantaria</taxon>
        <taxon>Anabantiformes</taxon>
        <taxon>Channoidei</taxon>
        <taxon>Channidae</taxon>
        <taxon>Channa</taxon>
    </lineage>
</organism>
<feature type="region of interest" description="Disordered" evidence="3">
    <location>
        <begin position="1"/>
        <end position="21"/>
    </location>
</feature>
<evidence type="ECO:0000256" key="2">
    <source>
        <dbReference type="SAM" id="Coils"/>
    </source>
</evidence>
<dbReference type="InterPro" id="IPR032755">
    <property type="entry name" value="TSNAXIP1_N"/>
</dbReference>
<protein>
    <submittedName>
        <fullName evidence="5">Clathrin heavy chain linker domain-containing protein 1</fullName>
    </submittedName>
</protein>
<evidence type="ECO:0000313" key="5">
    <source>
        <dbReference type="EMBL" id="KAF3707918.1"/>
    </source>
</evidence>
<dbReference type="PANTHER" id="PTHR10292">
    <property type="entry name" value="CLATHRIN HEAVY CHAIN RELATED"/>
    <property type="match status" value="1"/>
</dbReference>
<feature type="coiled-coil region" evidence="2">
    <location>
        <begin position="201"/>
        <end position="228"/>
    </location>
</feature>
<dbReference type="EMBL" id="CM015712">
    <property type="protein sequence ID" value="KAF3707918.1"/>
    <property type="molecule type" value="Genomic_DNA"/>
</dbReference>
<evidence type="ECO:0000256" key="1">
    <source>
        <dbReference type="ARBA" id="ARBA00023054"/>
    </source>
</evidence>
<name>A0A6G1R0D4_CHAAH</name>
<reference evidence="5 6" key="1">
    <citation type="submission" date="2019-02" db="EMBL/GenBank/DDBJ databases">
        <title>Opniocepnalus argus genome.</title>
        <authorList>
            <person name="Zhou C."/>
            <person name="Xiao S."/>
        </authorList>
    </citation>
    <scope>NUCLEOTIDE SEQUENCE [LARGE SCALE GENOMIC DNA]</scope>
    <source>
        <strain evidence="5">OARG1902GOOAL</strain>
        <tissue evidence="5">Muscle</tissue>
    </source>
</reference>